<keyword evidence="1" id="KW-0472">Membrane</keyword>
<dbReference type="STRING" id="117157.SAMN04489717_0484"/>
<reference evidence="2 3" key="1">
    <citation type="submission" date="2016-10" db="EMBL/GenBank/DDBJ databases">
        <authorList>
            <person name="de Groot N.N."/>
        </authorList>
    </citation>
    <scope>NUCLEOTIDE SEQUENCE [LARGE SCALE GENOMIC DNA]</scope>
    <source>
        <strain evidence="2 3">DSM 22024</strain>
    </source>
</reference>
<dbReference type="InterPro" id="IPR045713">
    <property type="entry name" value="DUF6069"/>
</dbReference>
<evidence type="ECO:0000313" key="2">
    <source>
        <dbReference type="EMBL" id="SDR77007.1"/>
    </source>
</evidence>
<keyword evidence="1" id="KW-1133">Transmembrane helix</keyword>
<proteinExistence type="predicted"/>
<keyword evidence="3" id="KW-1185">Reference proteome</keyword>
<accession>A0A1H1LRI5</accession>
<feature type="transmembrane region" description="Helical" evidence="1">
    <location>
        <begin position="69"/>
        <end position="90"/>
    </location>
</feature>
<keyword evidence="1" id="KW-0812">Transmembrane</keyword>
<dbReference type="Pfam" id="PF19545">
    <property type="entry name" value="DUF6069"/>
    <property type="match status" value="1"/>
</dbReference>
<feature type="transmembrane region" description="Helical" evidence="1">
    <location>
        <begin position="126"/>
        <end position="151"/>
    </location>
</feature>
<dbReference type="Proteomes" id="UP000198983">
    <property type="component" value="Chromosome I"/>
</dbReference>
<feature type="transmembrane region" description="Helical" evidence="1">
    <location>
        <begin position="97"/>
        <end position="120"/>
    </location>
</feature>
<gene>
    <name evidence="2" type="ORF">SAMN04489717_0484</name>
</gene>
<protein>
    <submittedName>
        <fullName evidence="2">Uncharacterized protein</fullName>
    </submittedName>
</protein>
<dbReference type="OrthoDB" id="4868427at2"/>
<dbReference type="EMBL" id="LT629732">
    <property type="protein sequence ID" value="SDR77007.1"/>
    <property type="molecule type" value="Genomic_DNA"/>
</dbReference>
<organism evidence="2 3">
    <name type="scientific">Actinopolymorpha singaporensis</name>
    <dbReference type="NCBI Taxonomy" id="117157"/>
    <lineage>
        <taxon>Bacteria</taxon>
        <taxon>Bacillati</taxon>
        <taxon>Actinomycetota</taxon>
        <taxon>Actinomycetes</taxon>
        <taxon>Propionibacteriales</taxon>
        <taxon>Actinopolymorphaceae</taxon>
        <taxon>Actinopolymorpha</taxon>
    </lineage>
</organism>
<name>A0A1H1LRI5_9ACTN</name>
<feature type="transmembrane region" description="Helical" evidence="1">
    <location>
        <begin position="24"/>
        <end position="49"/>
    </location>
</feature>
<dbReference type="AlphaFoldDB" id="A0A1H1LRI5"/>
<sequence length="154" mass="15899">MTEHPRPPVPTEERHLPEVDAGRLWAGGLATALVAALIVIVAAFVIQAFVTIPVVPPLGATHLGDMVTLAYALLAALAAIAATGLLHVLLVATPRPLLFFSWIVALTTVVAVVTPFLAAASRNSQLITAAINLVVGIAILSLLNGVGLSAVRRP</sequence>
<dbReference type="RefSeq" id="WP_092650138.1">
    <property type="nucleotide sequence ID" value="NZ_LT629732.1"/>
</dbReference>
<evidence type="ECO:0000256" key="1">
    <source>
        <dbReference type="SAM" id="Phobius"/>
    </source>
</evidence>
<evidence type="ECO:0000313" key="3">
    <source>
        <dbReference type="Proteomes" id="UP000198983"/>
    </source>
</evidence>